<keyword evidence="1" id="KW-0472">Membrane</keyword>
<reference evidence="3 4" key="1">
    <citation type="journal article" date="2018" name="BMC Genomics">
        <title>The genome of Naegleria lovaniensis, the basis for a comparative approach to unravel pathogenicity factors of the human pathogenic amoeba N. fowleri.</title>
        <authorList>
            <person name="Liechti N."/>
            <person name="Schurch N."/>
            <person name="Bruggmann R."/>
            <person name="Wittwer M."/>
        </authorList>
    </citation>
    <scope>NUCLEOTIDE SEQUENCE [LARGE SCALE GENOMIC DNA]</scope>
    <source>
        <strain evidence="3 4">ATCC 30569</strain>
    </source>
</reference>
<dbReference type="InterPro" id="IPR018702">
    <property type="entry name" value="DUF2207"/>
</dbReference>
<keyword evidence="1" id="KW-1133">Transmembrane helix</keyword>
<organism evidence="3 4">
    <name type="scientific">Naegleria lovaniensis</name>
    <name type="common">Amoeba</name>
    <dbReference type="NCBI Taxonomy" id="51637"/>
    <lineage>
        <taxon>Eukaryota</taxon>
        <taxon>Discoba</taxon>
        <taxon>Heterolobosea</taxon>
        <taxon>Tetramitia</taxon>
        <taxon>Eutetramitia</taxon>
        <taxon>Vahlkampfiidae</taxon>
        <taxon>Naegleria</taxon>
    </lineage>
</organism>
<dbReference type="RefSeq" id="XP_044548471.1">
    <property type="nucleotide sequence ID" value="XM_044694433.1"/>
</dbReference>
<feature type="transmembrane region" description="Helical" evidence="1">
    <location>
        <begin position="152"/>
        <end position="175"/>
    </location>
</feature>
<dbReference type="GeneID" id="68097214"/>
<sequence length="189" mass="21403">MIEEIQVTPMSADDPSIQVSDVSYLPSGDGMKQIHVSLEHSTSNNETVTLQYKYKMNGPLFVSQRVKVSWSIGYDEEAQSINNIEISVKFPANMFSKIASSLNNFNVSQQGETMIVTFPTSRVAVSSYRPMFSANNLVFDSCQTYWYTRGPLFTIFGFVGTIMAIMMFCLGVKFVRHNMKKKHKEPEHV</sequence>
<comment type="caution">
    <text evidence="3">The sequence shown here is derived from an EMBL/GenBank/DDBJ whole genome shotgun (WGS) entry which is preliminary data.</text>
</comment>
<evidence type="ECO:0000259" key="2">
    <source>
        <dbReference type="Pfam" id="PF09972"/>
    </source>
</evidence>
<dbReference type="Proteomes" id="UP000816034">
    <property type="component" value="Unassembled WGS sequence"/>
</dbReference>
<proteinExistence type="predicted"/>
<dbReference type="AlphaFoldDB" id="A0AA88GR48"/>
<accession>A0AA88GR48</accession>
<evidence type="ECO:0000256" key="1">
    <source>
        <dbReference type="SAM" id="Phobius"/>
    </source>
</evidence>
<name>A0AA88GR48_NAELO</name>
<gene>
    <name evidence="3" type="ORF">C9374_004759</name>
</gene>
<dbReference type="EMBL" id="PYSW02000022">
    <property type="protein sequence ID" value="KAG2382792.1"/>
    <property type="molecule type" value="Genomic_DNA"/>
</dbReference>
<keyword evidence="1" id="KW-0812">Transmembrane</keyword>
<feature type="domain" description="DUF2207" evidence="2">
    <location>
        <begin position="25"/>
        <end position="106"/>
    </location>
</feature>
<protein>
    <recommendedName>
        <fullName evidence="2">DUF2207 domain-containing protein</fullName>
    </recommendedName>
</protein>
<keyword evidence="4" id="KW-1185">Reference proteome</keyword>
<evidence type="ECO:0000313" key="4">
    <source>
        <dbReference type="Proteomes" id="UP000816034"/>
    </source>
</evidence>
<dbReference type="Pfam" id="PF09972">
    <property type="entry name" value="DUF2207"/>
    <property type="match status" value="1"/>
</dbReference>
<evidence type="ECO:0000313" key="3">
    <source>
        <dbReference type="EMBL" id="KAG2382792.1"/>
    </source>
</evidence>